<dbReference type="InterPro" id="IPR021438">
    <property type="entry name" value="DUF3087"/>
</dbReference>
<keyword evidence="3" id="KW-1185">Reference proteome</keyword>
<dbReference type="Proteomes" id="UP000501466">
    <property type="component" value="Chromosome"/>
</dbReference>
<dbReference type="KEGG" id="tzo:THMIRHAT_12650"/>
<sequence>MSSENFKIQDISPEQYRKKSRNATLIIMGIFLVIGFAMAVSFVNWWGEYTHNQLVLNFMGALVGLAITAIIVKTFFIKQPWMAEAMYGVRLKRHLMMVTNKLRPVQEAAESGDENAMKIMRFYHLGLTQMHKFENNHTALLDMAAEKQTLENRLIEHQIDLNQIELNPEILEPYQYSDKQSDSD</sequence>
<keyword evidence="1" id="KW-1133">Transmembrane helix</keyword>
<organism evidence="2 3">
    <name type="scientific">Thiosulfativibrio zosterae</name>
    <dbReference type="NCBI Taxonomy" id="2675053"/>
    <lineage>
        <taxon>Bacteria</taxon>
        <taxon>Pseudomonadati</taxon>
        <taxon>Pseudomonadota</taxon>
        <taxon>Gammaproteobacteria</taxon>
        <taxon>Thiotrichales</taxon>
        <taxon>Piscirickettsiaceae</taxon>
        <taxon>Thiosulfativibrio</taxon>
    </lineage>
</organism>
<keyword evidence="1" id="KW-0812">Transmembrane</keyword>
<feature type="transmembrane region" description="Helical" evidence="1">
    <location>
        <begin position="25"/>
        <end position="46"/>
    </location>
</feature>
<evidence type="ECO:0000256" key="1">
    <source>
        <dbReference type="SAM" id="Phobius"/>
    </source>
</evidence>
<evidence type="ECO:0000313" key="3">
    <source>
        <dbReference type="Proteomes" id="UP000501466"/>
    </source>
</evidence>
<name>A0A6F8PN35_9GAMM</name>
<feature type="transmembrane region" description="Helical" evidence="1">
    <location>
        <begin position="58"/>
        <end position="76"/>
    </location>
</feature>
<accession>A0A6F8PN35</accession>
<proteinExistence type="predicted"/>
<evidence type="ECO:0008006" key="4">
    <source>
        <dbReference type="Google" id="ProtNLM"/>
    </source>
</evidence>
<dbReference type="EMBL" id="AP021888">
    <property type="protein sequence ID" value="BBP43519.1"/>
    <property type="molecule type" value="Genomic_DNA"/>
</dbReference>
<protein>
    <recommendedName>
        <fullName evidence="4">DUF3087 domain-containing protein</fullName>
    </recommendedName>
</protein>
<dbReference type="RefSeq" id="WP_173291310.1">
    <property type="nucleotide sequence ID" value="NZ_AP021888.1"/>
</dbReference>
<dbReference type="Pfam" id="PF11286">
    <property type="entry name" value="DUF3087"/>
    <property type="match status" value="1"/>
</dbReference>
<reference evidence="3" key="1">
    <citation type="submission" date="2019-11" db="EMBL/GenBank/DDBJ databases">
        <title>Isolation and characterization of two novel species in the genus Thiomicrorhabdus.</title>
        <authorList>
            <person name="Mochizuki J."/>
            <person name="Kojima H."/>
            <person name="Fukui M."/>
        </authorList>
    </citation>
    <scope>NUCLEOTIDE SEQUENCE [LARGE SCALE GENOMIC DNA]</scope>
    <source>
        <strain evidence="3">AkT22</strain>
    </source>
</reference>
<keyword evidence="1" id="KW-0472">Membrane</keyword>
<dbReference type="AlphaFoldDB" id="A0A6F8PN35"/>
<evidence type="ECO:0000313" key="2">
    <source>
        <dbReference type="EMBL" id="BBP43519.1"/>
    </source>
</evidence>
<gene>
    <name evidence="2" type="ORF">THMIRHAT_12650</name>
</gene>